<evidence type="ECO:0000256" key="6">
    <source>
        <dbReference type="ARBA" id="ARBA00022927"/>
    </source>
</evidence>
<dbReference type="NCBIfam" id="TIGR00728">
    <property type="entry name" value="OPT_sfam"/>
    <property type="match status" value="1"/>
</dbReference>
<feature type="transmembrane region" description="Helical" evidence="10">
    <location>
        <begin position="210"/>
        <end position="228"/>
    </location>
</feature>
<feature type="transmembrane region" description="Helical" evidence="10">
    <location>
        <begin position="106"/>
        <end position="124"/>
    </location>
</feature>
<keyword evidence="12" id="KW-1185">Reference proteome</keyword>
<organism evidence="11 12">
    <name type="scientific">Macrolepiota fuliginosa MF-IS2</name>
    <dbReference type="NCBI Taxonomy" id="1400762"/>
    <lineage>
        <taxon>Eukaryota</taxon>
        <taxon>Fungi</taxon>
        <taxon>Dikarya</taxon>
        <taxon>Basidiomycota</taxon>
        <taxon>Agaricomycotina</taxon>
        <taxon>Agaricomycetes</taxon>
        <taxon>Agaricomycetidae</taxon>
        <taxon>Agaricales</taxon>
        <taxon>Agaricineae</taxon>
        <taxon>Agaricaceae</taxon>
        <taxon>Macrolepiota</taxon>
    </lineage>
</organism>
<feature type="compositionally biased region" description="Polar residues" evidence="9">
    <location>
        <begin position="9"/>
        <end position="20"/>
    </location>
</feature>
<dbReference type="InterPro" id="IPR004648">
    <property type="entry name" value="Oligpept_transpt"/>
</dbReference>
<feature type="transmembrane region" description="Helical" evidence="10">
    <location>
        <begin position="234"/>
        <end position="253"/>
    </location>
</feature>
<evidence type="ECO:0000256" key="10">
    <source>
        <dbReference type="SAM" id="Phobius"/>
    </source>
</evidence>
<proteinExistence type="inferred from homology"/>
<keyword evidence="6" id="KW-0653">Protein transport</keyword>
<evidence type="ECO:0000313" key="11">
    <source>
        <dbReference type="EMBL" id="KAF9455137.1"/>
    </source>
</evidence>
<accession>A0A9P6C7S4</accession>
<dbReference type="Proteomes" id="UP000807342">
    <property type="component" value="Unassembled WGS sequence"/>
</dbReference>
<evidence type="ECO:0000256" key="9">
    <source>
        <dbReference type="SAM" id="MobiDB-lite"/>
    </source>
</evidence>
<evidence type="ECO:0000256" key="5">
    <source>
        <dbReference type="ARBA" id="ARBA00022856"/>
    </source>
</evidence>
<feature type="transmembrane region" description="Helical" evidence="10">
    <location>
        <begin position="130"/>
        <end position="149"/>
    </location>
</feature>
<name>A0A9P6C7S4_9AGAR</name>
<keyword evidence="8 10" id="KW-0472">Membrane</keyword>
<evidence type="ECO:0000256" key="3">
    <source>
        <dbReference type="ARBA" id="ARBA00022448"/>
    </source>
</evidence>
<feature type="region of interest" description="Disordered" evidence="9">
    <location>
        <begin position="1"/>
        <end position="20"/>
    </location>
</feature>
<comment type="similarity">
    <text evidence="2">Belongs to the oligopeptide OPT transporter family.</text>
</comment>
<dbReference type="Pfam" id="PF03169">
    <property type="entry name" value="OPT"/>
    <property type="match status" value="1"/>
</dbReference>
<gene>
    <name evidence="11" type="ORF">P691DRAFT_770214</name>
</gene>
<keyword evidence="5" id="KW-0571">Peptide transport</keyword>
<evidence type="ECO:0000256" key="8">
    <source>
        <dbReference type="ARBA" id="ARBA00023136"/>
    </source>
</evidence>
<evidence type="ECO:0000256" key="1">
    <source>
        <dbReference type="ARBA" id="ARBA00004141"/>
    </source>
</evidence>
<dbReference type="PANTHER" id="PTHR22601">
    <property type="entry name" value="ISP4 LIKE PROTEIN"/>
    <property type="match status" value="1"/>
</dbReference>
<dbReference type="GO" id="GO:0035673">
    <property type="term" value="F:oligopeptide transmembrane transporter activity"/>
    <property type="evidence" value="ECO:0007669"/>
    <property type="project" value="InterPro"/>
</dbReference>
<evidence type="ECO:0000256" key="7">
    <source>
        <dbReference type="ARBA" id="ARBA00022989"/>
    </source>
</evidence>
<dbReference type="EMBL" id="MU151051">
    <property type="protein sequence ID" value="KAF9455137.1"/>
    <property type="molecule type" value="Genomic_DNA"/>
</dbReference>
<dbReference type="GO" id="GO:0015031">
    <property type="term" value="P:protein transport"/>
    <property type="evidence" value="ECO:0007669"/>
    <property type="project" value="UniProtKB-KW"/>
</dbReference>
<keyword evidence="7 10" id="KW-1133">Transmembrane helix</keyword>
<evidence type="ECO:0000256" key="4">
    <source>
        <dbReference type="ARBA" id="ARBA00022692"/>
    </source>
</evidence>
<dbReference type="AlphaFoldDB" id="A0A9P6C7S4"/>
<reference evidence="11" key="1">
    <citation type="submission" date="2020-11" db="EMBL/GenBank/DDBJ databases">
        <authorList>
            <consortium name="DOE Joint Genome Institute"/>
            <person name="Ahrendt S."/>
            <person name="Riley R."/>
            <person name="Andreopoulos W."/>
            <person name="Labutti K."/>
            <person name="Pangilinan J."/>
            <person name="Ruiz-Duenas F.J."/>
            <person name="Barrasa J.M."/>
            <person name="Sanchez-Garcia M."/>
            <person name="Camarero S."/>
            <person name="Miyauchi S."/>
            <person name="Serrano A."/>
            <person name="Linde D."/>
            <person name="Babiker R."/>
            <person name="Drula E."/>
            <person name="Ayuso-Fernandez I."/>
            <person name="Pacheco R."/>
            <person name="Padilla G."/>
            <person name="Ferreira P."/>
            <person name="Barriuso J."/>
            <person name="Kellner H."/>
            <person name="Castanera R."/>
            <person name="Alfaro M."/>
            <person name="Ramirez L."/>
            <person name="Pisabarro A.G."/>
            <person name="Kuo A."/>
            <person name="Tritt A."/>
            <person name="Lipzen A."/>
            <person name="He G."/>
            <person name="Yan M."/>
            <person name="Ng V."/>
            <person name="Cullen D."/>
            <person name="Martin F."/>
            <person name="Rosso M.-N."/>
            <person name="Henrissat B."/>
            <person name="Hibbett D."/>
            <person name="Martinez A.T."/>
            <person name="Grigoriev I.V."/>
        </authorList>
    </citation>
    <scope>NUCLEOTIDE SEQUENCE</scope>
    <source>
        <strain evidence="11">MF-IS2</strain>
    </source>
</reference>
<dbReference type="InterPro" id="IPR004813">
    <property type="entry name" value="OPT"/>
</dbReference>
<sequence>MKETDYDFPSSTEVPAQPSATRTEDIDFLMEHLNNPNIDLDKSYLASIHSIETDVQGEKIYAYDRIQSERLSLNPTTIDDESPYPEVRAAVSSVDDPLMPVNTFRMWFLGLLATILVSGLNQIFSLRYPSVFITGIVVQLIALPAGKLLERILPTTRFNTFGYLWSFNPNPFTIKEHVCITVMANVVVGGAYATDVILTQRVFYGQQLSFGYQIMITLSSQLIGYSMAGILRQFVVWPSSMIWPGALVSSALFNTLHKNYGKRDH</sequence>
<comment type="caution">
    <text evidence="11">The sequence shown here is derived from an EMBL/GenBank/DDBJ whole genome shotgun (WGS) entry which is preliminary data.</text>
</comment>
<protein>
    <submittedName>
        <fullName evidence="11">OPT-domain-containing protein</fullName>
    </submittedName>
</protein>
<keyword evidence="4 10" id="KW-0812">Transmembrane</keyword>
<evidence type="ECO:0000313" key="12">
    <source>
        <dbReference type="Proteomes" id="UP000807342"/>
    </source>
</evidence>
<comment type="subcellular location">
    <subcellularLocation>
        <location evidence="1">Membrane</location>
        <topology evidence="1">Multi-pass membrane protein</topology>
    </subcellularLocation>
</comment>
<dbReference type="GO" id="GO:0016020">
    <property type="term" value="C:membrane"/>
    <property type="evidence" value="ECO:0007669"/>
    <property type="project" value="UniProtKB-SubCell"/>
</dbReference>
<feature type="non-terminal residue" evidence="11">
    <location>
        <position position="265"/>
    </location>
</feature>
<dbReference type="OrthoDB" id="9986677at2759"/>
<keyword evidence="3" id="KW-0813">Transport</keyword>
<evidence type="ECO:0000256" key="2">
    <source>
        <dbReference type="ARBA" id="ARBA00008807"/>
    </source>
</evidence>